<dbReference type="InterPro" id="IPR041685">
    <property type="entry name" value="AAA_GajA/Old/RecF-like"/>
</dbReference>
<name>A0A246DZQ2_9HYPH</name>
<evidence type="ECO:0000313" key="3">
    <source>
        <dbReference type="EMBL" id="OWO95831.1"/>
    </source>
</evidence>
<feature type="domain" description="Endonuclease GajA/Old nuclease/RecF-like AAA" evidence="2">
    <location>
        <begin position="478"/>
        <end position="551"/>
    </location>
</feature>
<organism evidence="3 4">
    <name type="scientific">Rhizobium esperanzae</name>
    <dbReference type="NCBI Taxonomy" id="1967781"/>
    <lineage>
        <taxon>Bacteria</taxon>
        <taxon>Pseudomonadati</taxon>
        <taxon>Pseudomonadota</taxon>
        <taxon>Alphaproteobacteria</taxon>
        <taxon>Hyphomicrobiales</taxon>
        <taxon>Rhizobiaceae</taxon>
        <taxon>Rhizobium/Agrobacterium group</taxon>
        <taxon>Rhizobium</taxon>
    </lineage>
</organism>
<proteinExistence type="predicted"/>
<dbReference type="InterPro" id="IPR022532">
    <property type="entry name" value="DUF3696"/>
</dbReference>
<dbReference type="Gene3D" id="3.40.50.300">
    <property type="entry name" value="P-loop containing nucleotide triphosphate hydrolases"/>
    <property type="match status" value="2"/>
</dbReference>
<reference evidence="3 4" key="1">
    <citation type="submission" date="2017-03" db="EMBL/GenBank/DDBJ databases">
        <title>Genome of strain Rhizobium sp. CNPSo 668.</title>
        <authorList>
            <person name="Ribeiro R."/>
        </authorList>
    </citation>
    <scope>NUCLEOTIDE SEQUENCE [LARGE SCALE GENOMIC DNA]</scope>
    <source>
        <strain evidence="3 4">CNPSo 668</strain>
    </source>
</reference>
<comment type="caution">
    <text evidence="3">The sequence shown here is derived from an EMBL/GenBank/DDBJ whole genome shotgun (WGS) entry which is preliminary data.</text>
</comment>
<gene>
    <name evidence="3" type="ORF">B5E41_08405</name>
</gene>
<dbReference type="SUPFAM" id="SSF52540">
    <property type="entry name" value="P-loop containing nucleoside triphosphate hydrolases"/>
    <property type="match status" value="1"/>
</dbReference>
<dbReference type="InterPro" id="IPR027417">
    <property type="entry name" value="P-loop_NTPase"/>
</dbReference>
<dbReference type="InterPro" id="IPR051396">
    <property type="entry name" value="Bact_Antivir_Def_Nuclease"/>
</dbReference>
<evidence type="ECO:0000259" key="1">
    <source>
        <dbReference type="Pfam" id="PF12476"/>
    </source>
</evidence>
<accession>A0A246DZQ2</accession>
<evidence type="ECO:0008006" key="5">
    <source>
        <dbReference type="Google" id="ProtNLM"/>
    </source>
</evidence>
<dbReference type="AlphaFoldDB" id="A0A246DZQ2"/>
<evidence type="ECO:0000259" key="2">
    <source>
        <dbReference type="Pfam" id="PF13175"/>
    </source>
</evidence>
<feature type="domain" description="DUF3696" evidence="1">
    <location>
        <begin position="569"/>
        <end position="610"/>
    </location>
</feature>
<evidence type="ECO:0000313" key="4">
    <source>
        <dbReference type="Proteomes" id="UP000197269"/>
    </source>
</evidence>
<dbReference type="PANTHER" id="PTHR43581:SF2">
    <property type="entry name" value="EXCINUCLEASE ATPASE SUBUNIT"/>
    <property type="match status" value="1"/>
</dbReference>
<dbReference type="Pfam" id="PF12476">
    <property type="entry name" value="DUF3696"/>
    <property type="match status" value="1"/>
</dbReference>
<protein>
    <recommendedName>
        <fullName evidence="5">AAA domain-containing protein</fullName>
    </recommendedName>
</protein>
<dbReference type="Pfam" id="PF13175">
    <property type="entry name" value="AAA_15"/>
    <property type="match status" value="2"/>
</dbReference>
<sequence>METASMIKEWRVKNFKSLAQPNILRLAKINVIAGANSSGKSSVIQSILLLKQTLQYAARSRALALNGPILRLGDLDDVKHRGSTDPFIEFGFKVEFGEHERVNQFASRSTTLEGLAYRGNPWRHLDLSVTFADSSSGTYLDASPEEQSSKRSKPLLVSMAIDLKAQSGQQEQGHNFVRLSRRVTHDISVAPTVLNQFEVAIDDASYNEITTDKPDPHIIGGAVQHFLPSWTVVQFDAAKLLITKVADYLTSRQGNTLLGSVAGVDVTDYPLPRDAVDVINKWLLNKQLVGLTQQAQEITAKQAREVLQRHFRPKGLLSSINDSDDAQEAVRLREQLLSSMLPHLQPNPSLEIEQPRTIRNATEYIRDFFTQGVRYLGPLRDAPRAVYPVEALENPTDVGYRGEHTAAVLETNAGSVILYHLPPPEGMDIDYIATAESEYGPLRDAVTKWLKYMGVAVEVRAIDTGVFGNELRVSTEAEGAMHHLTNVGVGVSQVLPIVVNALMAQPGTLLIFEQPELHLHPKVQARLADFFVALALDGKQLVLETHSEYLIDRLRLRIALAEDDDAREMISILFSEKRGGKTTFTPVELTEYGAVTNWPKDFFEQSQRDVGRILKAASSKRRARAEGKS</sequence>
<dbReference type="PANTHER" id="PTHR43581">
    <property type="entry name" value="ATP/GTP PHOSPHATASE"/>
    <property type="match status" value="1"/>
</dbReference>
<dbReference type="Proteomes" id="UP000197269">
    <property type="component" value="Unassembled WGS sequence"/>
</dbReference>
<feature type="domain" description="Endonuclease GajA/Old nuclease/RecF-like AAA" evidence="2">
    <location>
        <begin position="6"/>
        <end position="118"/>
    </location>
</feature>
<dbReference type="EMBL" id="MXPU01000004">
    <property type="protein sequence ID" value="OWO95831.1"/>
    <property type="molecule type" value="Genomic_DNA"/>
</dbReference>